<reference evidence="4 5" key="1">
    <citation type="journal article" date="1997" name="J. Bacteriol.">
        <title>Complete genome sequence of Methanobacterium thermoautotrophicum deltaH: functional analysis and comparative genomics.</title>
        <authorList>
            <person name="Smith D.R."/>
            <person name="Doucette-Stamm L.A."/>
            <person name="Deloughery C."/>
            <person name="Lee H.-M."/>
            <person name="Dubois J."/>
            <person name="Aldredge T."/>
            <person name="Bashirzadeh R."/>
            <person name="Blakely D."/>
            <person name="Cook R."/>
            <person name="Gilbert K."/>
            <person name="Harrison D."/>
            <person name="Hoang L."/>
            <person name="Keagle P."/>
            <person name="Lumm W."/>
            <person name="Pothier B."/>
            <person name="Qiu D."/>
            <person name="Spadafora R."/>
            <person name="Vicare R."/>
            <person name="Wang Y."/>
            <person name="Wierzbowski J."/>
            <person name="Gibson R."/>
            <person name="Jiwani N."/>
            <person name="Caruso A."/>
            <person name="Bush D."/>
            <person name="Safer H."/>
            <person name="Patwell D."/>
            <person name="Prabhakar S."/>
            <person name="McDougall S."/>
            <person name="Shimer G."/>
            <person name="Goyal A."/>
            <person name="Pietrovski S."/>
            <person name="Church G.M."/>
            <person name="Daniels C.J."/>
            <person name="Mao J.-i."/>
            <person name="Rice P."/>
            <person name="Nolling J."/>
            <person name="Reeve J.N."/>
        </authorList>
    </citation>
    <scope>NUCLEOTIDE SEQUENCE [LARGE SCALE GENOMIC DNA]</scope>
    <source>
        <strain evidence="5">ATCC 29096 / DSM 1053 / JCM 10044 / NBRC 100330 / Delta H</strain>
    </source>
</reference>
<dbReference type="Gene3D" id="1.10.10.10">
    <property type="entry name" value="Winged helix-like DNA-binding domain superfamily/Winged helix DNA-binding domain"/>
    <property type="match status" value="1"/>
</dbReference>
<dbReference type="SUPFAM" id="SSF54631">
    <property type="entry name" value="CBS-domain pair"/>
    <property type="match status" value="1"/>
</dbReference>
<dbReference type="SUPFAM" id="SSF46785">
    <property type="entry name" value="Winged helix' DNA-binding domain"/>
    <property type="match status" value="1"/>
</dbReference>
<keyword evidence="5" id="KW-1185">Reference proteome</keyword>
<dbReference type="EMBL" id="AE000666">
    <property type="protein sequence ID" value="AAB84632.1"/>
    <property type="molecule type" value="Genomic_DNA"/>
</dbReference>
<keyword evidence="2" id="KW-0129">CBS domain</keyword>
<evidence type="ECO:0000256" key="1">
    <source>
        <dbReference type="ARBA" id="ARBA00022737"/>
    </source>
</evidence>
<dbReference type="PaxDb" id="187420-MTH_126"/>
<dbReference type="InterPro" id="IPR036390">
    <property type="entry name" value="WH_DNA-bd_sf"/>
</dbReference>
<dbReference type="Gene3D" id="3.10.580.10">
    <property type="entry name" value="CBS-domain"/>
    <property type="match status" value="2"/>
</dbReference>
<dbReference type="EnsemblBacteria" id="AAB84632">
    <property type="protein sequence ID" value="AAB84632"/>
    <property type="gene ID" value="MTH_126"/>
</dbReference>
<dbReference type="Pfam" id="PF03444">
    <property type="entry name" value="WHD_HrcA"/>
    <property type="match status" value="1"/>
</dbReference>
<dbReference type="CDD" id="cd04588">
    <property type="entry name" value="CBS_pair_archHTH_assoc"/>
    <property type="match status" value="1"/>
</dbReference>
<dbReference type="InterPro" id="IPR036388">
    <property type="entry name" value="WH-like_DNA-bd_sf"/>
</dbReference>
<protein>
    <submittedName>
        <fullName evidence="4">Inosine-5'-monophosphate dehydrogenase related protein VII</fullName>
    </submittedName>
</protein>
<name>O26229_METTH</name>
<dbReference type="InterPro" id="IPR005104">
    <property type="entry name" value="WHTH_HrcA_DNA-bd"/>
</dbReference>
<dbReference type="InterPro" id="IPR051462">
    <property type="entry name" value="CBS_domain-containing"/>
</dbReference>
<dbReference type="InterPro" id="IPR000644">
    <property type="entry name" value="CBS_dom"/>
</dbReference>
<dbReference type="PATRIC" id="fig|187420.15.peg.99"/>
<evidence type="ECO:0000313" key="5">
    <source>
        <dbReference type="Proteomes" id="UP000005223"/>
    </source>
</evidence>
<dbReference type="STRING" id="187420.MTH_126"/>
<gene>
    <name evidence="4" type="ordered locus">MTH_126</name>
</gene>
<evidence type="ECO:0000256" key="2">
    <source>
        <dbReference type="PROSITE-ProRule" id="PRU00703"/>
    </source>
</evidence>
<sequence length="302" mass="32403">MHNGSAGVKMLTSVQKEILQTLINLYRNSNGKSIKGEEIAAIMNRNPGTIRNQMQSLRSLGLVKGVPGPRGGYKPTIKAYHQLNISSTGRETAVPIYRDGEQIEDLSVAKIEFTSIPDPGECEAAIKLVGSIRKLDLGDRVRIGPTPVNKLVVDGVVVGRDDMDNIILLDTTAIRSIPKKTVAEVATRDLVTLAPDITVKEAAARLSSLGIEGAPIVEDDEVKGIVTLSDITASIAAGTEFMQVSDIMSKNIITVKQDTMIADAIEVMNKHNIGRLIVTDSEGRPTGIITRTDILDSIAGLE</sequence>
<dbReference type="PROSITE" id="PS51371">
    <property type="entry name" value="CBS"/>
    <property type="match status" value="2"/>
</dbReference>
<dbReference type="PANTHER" id="PTHR48108:SF23">
    <property type="entry name" value="CBS DOMAIN-CONTAINING PROTEIN"/>
    <property type="match status" value="1"/>
</dbReference>
<dbReference type="InParanoid" id="O26229"/>
<dbReference type="PIR" id="D69035">
    <property type="entry name" value="D69035"/>
</dbReference>
<dbReference type="KEGG" id="mth:MTH_126"/>
<keyword evidence="1" id="KW-0677">Repeat</keyword>
<dbReference type="PANTHER" id="PTHR48108">
    <property type="entry name" value="CBS DOMAIN-CONTAINING PROTEIN CBSX2, CHLOROPLASTIC"/>
    <property type="match status" value="1"/>
</dbReference>
<evidence type="ECO:0000313" key="4">
    <source>
        <dbReference type="EMBL" id="AAB84632.1"/>
    </source>
</evidence>
<feature type="domain" description="CBS" evidence="3">
    <location>
        <begin position="248"/>
        <end position="302"/>
    </location>
</feature>
<dbReference type="InterPro" id="IPR016436">
    <property type="entry name" value="UCP005063_CBS"/>
</dbReference>
<evidence type="ECO:0000259" key="3">
    <source>
        <dbReference type="PROSITE" id="PS51371"/>
    </source>
</evidence>
<organism evidence="4 5">
    <name type="scientific">Methanothermobacter thermautotrophicus (strain ATCC 29096 / DSM 1053 / JCM 10044 / NBRC 100330 / Delta H)</name>
    <name type="common">Methanobacterium thermoautotrophicum</name>
    <dbReference type="NCBI Taxonomy" id="187420"/>
    <lineage>
        <taxon>Archaea</taxon>
        <taxon>Methanobacteriati</taxon>
        <taxon>Methanobacteriota</taxon>
        <taxon>Methanomada group</taxon>
        <taxon>Methanobacteria</taxon>
        <taxon>Methanobacteriales</taxon>
        <taxon>Methanobacteriaceae</taxon>
        <taxon>Methanothermobacter</taxon>
    </lineage>
</organism>
<feature type="domain" description="CBS" evidence="3">
    <location>
        <begin position="186"/>
        <end position="241"/>
    </location>
</feature>
<dbReference type="InterPro" id="IPR046342">
    <property type="entry name" value="CBS_dom_sf"/>
</dbReference>
<proteinExistence type="predicted"/>
<dbReference type="HOGENOM" id="CLU_926289_0_0_2"/>
<dbReference type="Pfam" id="PF00571">
    <property type="entry name" value="CBS"/>
    <property type="match status" value="2"/>
</dbReference>
<dbReference type="PIRSF" id="PIRSF005063">
    <property type="entry name" value="UCP005063_CBS_MJ1232"/>
    <property type="match status" value="1"/>
</dbReference>
<dbReference type="Proteomes" id="UP000005223">
    <property type="component" value="Chromosome"/>
</dbReference>
<dbReference type="AlphaFoldDB" id="O26229"/>
<dbReference type="GO" id="GO:0003677">
    <property type="term" value="F:DNA binding"/>
    <property type="evidence" value="ECO:0007669"/>
    <property type="project" value="InterPro"/>
</dbReference>
<accession>O26229</accession>
<dbReference type="SMART" id="SM00116">
    <property type="entry name" value="CBS"/>
    <property type="match status" value="2"/>
</dbReference>
<dbReference type="GO" id="GO:0006355">
    <property type="term" value="P:regulation of DNA-templated transcription"/>
    <property type="evidence" value="ECO:0007669"/>
    <property type="project" value="InterPro"/>
</dbReference>